<dbReference type="InterPro" id="IPR025975">
    <property type="entry name" value="Polysacc_lyase"/>
</dbReference>
<dbReference type="InterPro" id="IPR013783">
    <property type="entry name" value="Ig-like_fold"/>
</dbReference>
<reference evidence="2 3" key="1">
    <citation type="journal article" date="2015" name="Sci. Rep.">
        <title>Unraveling adaptation of Pontibacter korlensis to radiation and infertility in desert through complete genome and comparative transcriptomic analysis.</title>
        <authorList>
            <person name="Dai J."/>
            <person name="Dai W."/>
            <person name="Qiu C."/>
            <person name="Yang Z."/>
            <person name="Zhang Y."/>
            <person name="Zhou M."/>
            <person name="Zhang L."/>
            <person name="Fang C."/>
            <person name="Gao Q."/>
            <person name="Yang Q."/>
            <person name="Li X."/>
            <person name="Wang Z."/>
            <person name="Wang Z."/>
            <person name="Jia Z."/>
            <person name="Chen X."/>
        </authorList>
    </citation>
    <scope>NUCLEOTIDE SEQUENCE [LARGE SCALE GENOMIC DNA]</scope>
    <source>
        <strain evidence="2 3">X14-1T</strain>
    </source>
</reference>
<dbReference type="EMBL" id="CP009621">
    <property type="protein sequence ID" value="AKD04392.1"/>
    <property type="molecule type" value="Genomic_DNA"/>
</dbReference>
<dbReference type="KEGG" id="pko:PKOR_16490"/>
<accession>A0A0E3UXM4</accession>
<dbReference type="PROSITE" id="PS51257">
    <property type="entry name" value="PROKAR_LIPOPROTEIN"/>
    <property type="match status" value="1"/>
</dbReference>
<dbReference type="HOGENOM" id="CLU_477225_0_0_10"/>
<organism evidence="2 3">
    <name type="scientific">Pontibacter korlensis</name>
    <dbReference type="NCBI Taxonomy" id="400092"/>
    <lineage>
        <taxon>Bacteria</taxon>
        <taxon>Pseudomonadati</taxon>
        <taxon>Bacteroidota</taxon>
        <taxon>Cytophagia</taxon>
        <taxon>Cytophagales</taxon>
        <taxon>Hymenobacteraceae</taxon>
        <taxon>Pontibacter</taxon>
    </lineage>
</organism>
<dbReference type="AlphaFoldDB" id="A0A0E3UXM4"/>
<feature type="compositionally biased region" description="Low complexity" evidence="1">
    <location>
        <begin position="431"/>
        <end position="451"/>
    </location>
</feature>
<evidence type="ECO:0000256" key="1">
    <source>
        <dbReference type="SAM" id="MobiDB-lite"/>
    </source>
</evidence>
<evidence type="ECO:0000313" key="2">
    <source>
        <dbReference type="EMBL" id="AKD04392.1"/>
    </source>
</evidence>
<dbReference type="OrthoDB" id="652886at2"/>
<feature type="region of interest" description="Disordered" evidence="1">
    <location>
        <begin position="430"/>
        <end position="451"/>
    </location>
</feature>
<dbReference type="RefSeq" id="WP_046312188.1">
    <property type="nucleotide sequence ID" value="NZ_CP009621.1"/>
</dbReference>
<dbReference type="Proteomes" id="UP000033109">
    <property type="component" value="Chromosome"/>
</dbReference>
<feature type="region of interest" description="Disordered" evidence="1">
    <location>
        <begin position="265"/>
        <end position="307"/>
    </location>
</feature>
<protein>
    <submittedName>
        <fullName evidence="2">Uncharacterized protein</fullName>
    </submittedName>
</protein>
<evidence type="ECO:0000313" key="3">
    <source>
        <dbReference type="Proteomes" id="UP000033109"/>
    </source>
</evidence>
<gene>
    <name evidence="2" type="ORF">PKOR_16490</name>
</gene>
<dbReference type="Gene3D" id="2.60.120.200">
    <property type="match status" value="1"/>
</dbReference>
<dbReference type="STRING" id="400092.PKOR_16490"/>
<feature type="compositionally biased region" description="Pro residues" evidence="1">
    <location>
        <begin position="277"/>
        <end position="291"/>
    </location>
</feature>
<proteinExistence type="predicted"/>
<keyword evidence="3" id="KW-1185">Reference proteome</keyword>
<dbReference type="PATRIC" id="fig|400092.3.peg.3614"/>
<name>A0A0E3UXM4_9BACT</name>
<dbReference type="Gene3D" id="2.60.40.10">
    <property type="entry name" value="Immunoglobulins"/>
    <property type="match status" value="2"/>
</dbReference>
<sequence length="571" mass="61092">MNSRLKYFLMPLLVGAVTYSCEQKDLEEANPNGELSAENTSNATSANLMFNETFEGSSVFDGARLQSGASHAFQVVGTPVFSGSKSGRFELRDSDPEASNGTRAEYLFPENSVGKERWYSFRAYYPSSGYKTDSNNDILNQWHQGSGTGSPSSTFRVRNDRFLMRIGNTTESRKEYDLGVQAKDTWHEFVFHFVHSNGSDGLVEVWHNGEKVLTVKGGNMYDAPLPRWKVGIYKDDWNGSETTDSKQRVFFLDDVRMGNEKATLADMSSAPVSAPQPSEPAAPSEPAPSEPTAPEADLTLPAPGTDLLSGDITGFTLIDSEREKGVLSLTNGTTLSLSSLENTKLNIQANTASSFSGSVKFELSGAQSKSYTDNAAPYALHGDNGSGNFYYGNWNPPATGTYTLKATPYSADGKAGTPVSITFNITASGNSEVSSSTEPVTSEPVASAPSASAGDITGFTLIDSEREKGVLSLTNGTTLSLSSLEYTKLNIQANTASSFSGSVKFELSGAQSKSYTDNAAPYALHGDNGSGNFYYGNWNPPATGTYTLKATPYSADGKAGTPVSITFNITK</sequence>
<dbReference type="Pfam" id="PF14099">
    <property type="entry name" value="Polysacc_lyase"/>
    <property type="match status" value="1"/>
</dbReference>